<dbReference type="PANTHER" id="PTHR47053">
    <property type="entry name" value="MUREIN DD-ENDOPEPTIDASE MEPH-RELATED"/>
    <property type="match status" value="1"/>
</dbReference>
<protein>
    <recommendedName>
        <fullName evidence="7">NlpC/P60 domain-containing protein</fullName>
    </recommendedName>
</protein>
<gene>
    <name evidence="8" type="ORF">CVV65_11730</name>
</gene>
<dbReference type="Pfam" id="PF00877">
    <property type="entry name" value="NLPC_P60"/>
    <property type="match status" value="1"/>
</dbReference>
<organism evidence="8 9">
    <name type="scientific">Kyrpidia spormannii</name>
    <dbReference type="NCBI Taxonomy" id="2055160"/>
    <lineage>
        <taxon>Bacteria</taxon>
        <taxon>Bacillati</taxon>
        <taxon>Bacillota</taxon>
        <taxon>Bacilli</taxon>
        <taxon>Bacillales</taxon>
        <taxon>Alicyclobacillaceae</taxon>
        <taxon>Kyrpidia</taxon>
    </lineage>
</organism>
<dbReference type="InterPro" id="IPR051202">
    <property type="entry name" value="Peptidase_C40"/>
</dbReference>
<evidence type="ECO:0000259" key="7">
    <source>
        <dbReference type="PROSITE" id="PS51935"/>
    </source>
</evidence>
<keyword evidence="9" id="KW-1185">Reference proteome</keyword>
<evidence type="ECO:0000256" key="1">
    <source>
        <dbReference type="ARBA" id="ARBA00007074"/>
    </source>
</evidence>
<evidence type="ECO:0000313" key="8">
    <source>
        <dbReference type="EMBL" id="ATY85512.1"/>
    </source>
</evidence>
<dbReference type="PANTHER" id="PTHR47053:SF1">
    <property type="entry name" value="MUREIN DD-ENDOPEPTIDASE MEPH-RELATED"/>
    <property type="match status" value="1"/>
</dbReference>
<dbReference type="GO" id="GO:0008234">
    <property type="term" value="F:cysteine-type peptidase activity"/>
    <property type="evidence" value="ECO:0007669"/>
    <property type="project" value="UniProtKB-KW"/>
</dbReference>
<dbReference type="InterPro" id="IPR000064">
    <property type="entry name" value="NLP_P60_dom"/>
</dbReference>
<dbReference type="AlphaFoldDB" id="A0A2K8NAP2"/>
<keyword evidence="4" id="KW-0378">Hydrolase</keyword>
<sequence length="364" mass="39986">MPRGGDALRRRMLTAIVAGCLFTGVALPAAKAEWITPYQPPAGLRDLTNQSHTLQIQIQQLQGQANDTQRQIASLQDQLVNLDARIAGTAQELTAAEKQLQVQQDLLNKRLRAIYEDGTVSYLEVLLSSTSFSDFVDRMYALSRIAMQNRQIFDETKKKRDEVQALKRDLESQKQQQQLALMILSDTLRKLVAEKQSRENQLGQVQRQLSQQSAPRTVYAMVGPGQASWSGGAAAPSLSARGLTSIPQAAMAYIGNPYVFGGASPQTSFDCSGLVQWVYGQSGIGLPRTAQGQYNATQHIGESQAQPGDLVFFTRTYDTSDTITHVGIYLGNGRMLSADNAGVGIRSITSGYWRNHLYGFGRVR</sequence>
<dbReference type="InterPro" id="IPR057309">
    <property type="entry name" value="PcsB_CC"/>
</dbReference>
<dbReference type="EMBL" id="CP024955">
    <property type="protein sequence ID" value="ATY85512.1"/>
    <property type="molecule type" value="Genomic_DNA"/>
</dbReference>
<dbReference type="GO" id="GO:0006508">
    <property type="term" value="P:proteolysis"/>
    <property type="evidence" value="ECO:0007669"/>
    <property type="project" value="UniProtKB-KW"/>
</dbReference>
<feature type="coiled-coil region" evidence="6">
    <location>
        <begin position="153"/>
        <end position="208"/>
    </location>
</feature>
<reference evidence="9" key="1">
    <citation type="submission" date="2017-11" db="EMBL/GenBank/DDBJ databases">
        <title>Complete Genome Sequence of Kyrpidia sp. Strain EA-1, a thermophilic, hydrogen-oxidizing Bacterium, isolated from the Azores.</title>
        <authorList>
            <person name="Reiner J.E."/>
            <person name="Lapp C.J."/>
            <person name="Bunk B."/>
            <person name="Gescher J."/>
        </authorList>
    </citation>
    <scope>NUCLEOTIDE SEQUENCE [LARGE SCALE GENOMIC DNA]</scope>
    <source>
        <strain evidence="9">EA-1</strain>
    </source>
</reference>
<keyword evidence="5" id="KW-0788">Thiol protease</keyword>
<name>A0A2K8NAP2_9BACL</name>
<evidence type="ECO:0000256" key="2">
    <source>
        <dbReference type="ARBA" id="ARBA00022670"/>
    </source>
</evidence>
<evidence type="ECO:0000256" key="6">
    <source>
        <dbReference type="SAM" id="Coils"/>
    </source>
</evidence>
<dbReference type="Pfam" id="PF24568">
    <property type="entry name" value="CC_PcsB"/>
    <property type="match status" value="1"/>
</dbReference>
<dbReference type="SUPFAM" id="SSF54001">
    <property type="entry name" value="Cysteine proteinases"/>
    <property type="match status" value="1"/>
</dbReference>
<dbReference type="Gene3D" id="6.10.250.3150">
    <property type="match status" value="1"/>
</dbReference>
<evidence type="ECO:0000256" key="5">
    <source>
        <dbReference type="ARBA" id="ARBA00022807"/>
    </source>
</evidence>
<evidence type="ECO:0000256" key="3">
    <source>
        <dbReference type="ARBA" id="ARBA00022729"/>
    </source>
</evidence>
<feature type="coiled-coil region" evidence="6">
    <location>
        <begin position="44"/>
        <end position="99"/>
    </location>
</feature>
<accession>A0A2K8NAP2</accession>
<keyword evidence="3" id="KW-0732">Signal</keyword>
<feature type="domain" description="NlpC/P60" evidence="7">
    <location>
        <begin position="240"/>
        <end position="364"/>
    </location>
</feature>
<evidence type="ECO:0000256" key="4">
    <source>
        <dbReference type="ARBA" id="ARBA00022801"/>
    </source>
</evidence>
<keyword evidence="2" id="KW-0645">Protease</keyword>
<keyword evidence="6" id="KW-0175">Coiled coil</keyword>
<proteinExistence type="inferred from homology"/>
<dbReference type="KEGG" id="kyr:CVV65_11730"/>
<dbReference type="InterPro" id="IPR038765">
    <property type="entry name" value="Papain-like_cys_pep_sf"/>
</dbReference>
<comment type="similarity">
    <text evidence="1">Belongs to the peptidase C40 family.</text>
</comment>
<dbReference type="Gene3D" id="3.90.1720.10">
    <property type="entry name" value="endopeptidase domain like (from Nostoc punctiforme)"/>
    <property type="match status" value="1"/>
</dbReference>
<evidence type="ECO:0000313" key="9">
    <source>
        <dbReference type="Proteomes" id="UP000231932"/>
    </source>
</evidence>
<dbReference type="Proteomes" id="UP000231932">
    <property type="component" value="Chromosome"/>
</dbReference>
<dbReference type="PROSITE" id="PS51935">
    <property type="entry name" value="NLPC_P60"/>
    <property type="match status" value="1"/>
</dbReference>